<keyword evidence="1" id="KW-0472">Membrane</keyword>
<organism evidence="2 3">
    <name type="scientific">Glossina austeni</name>
    <name type="common">Savannah tsetse fly</name>
    <dbReference type="NCBI Taxonomy" id="7395"/>
    <lineage>
        <taxon>Eukaryota</taxon>
        <taxon>Metazoa</taxon>
        <taxon>Ecdysozoa</taxon>
        <taxon>Arthropoda</taxon>
        <taxon>Hexapoda</taxon>
        <taxon>Insecta</taxon>
        <taxon>Pterygota</taxon>
        <taxon>Neoptera</taxon>
        <taxon>Endopterygota</taxon>
        <taxon>Diptera</taxon>
        <taxon>Brachycera</taxon>
        <taxon>Muscomorpha</taxon>
        <taxon>Hippoboscoidea</taxon>
        <taxon>Glossinidae</taxon>
        <taxon>Glossina</taxon>
    </lineage>
</organism>
<keyword evidence="1" id="KW-0812">Transmembrane</keyword>
<proteinExistence type="predicted"/>
<name>A0A1A9UFW9_GLOAU</name>
<evidence type="ECO:0000313" key="2">
    <source>
        <dbReference type="EnsemblMetazoa" id="GAUT003576-PA"/>
    </source>
</evidence>
<sequence>MLSLTTASIPNKTMAHSISTIEATELISDQPQVDGLMMMMMMMMMNTIHFYFAIVSILTNEPLCKERHETKRNETKQRTIANHRESSRSQGYVPIICYGANYKILLQVTRQQFEQSLLMMRNGCAPKFKLTAEQIDGLRVGNFDENNKDLKACFIIVYISI</sequence>
<accession>A0A1A9UFW9</accession>
<keyword evidence="3" id="KW-1185">Reference proteome</keyword>
<reference evidence="2" key="1">
    <citation type="submission" date="2020-05" db="UniProtKB">
        <authorList>
            <consortium name="EnsemblMetazoa"/>
        </authorList>
    </citation>
    <scope>IDENTIFICATION</scope>
    <source>
        <strain evidence="2">TTRI</strain>
    </source>
</reference>
<keyword evidence="1" id="KW-1133">Transmembrane helix</keyword>
<dbReference type="AlphaFoldDB" id="A0A1A9UFW9"/>
<evidence type="ECO:0000256" key="1">
    <source>
        <dbReference type="SAM" id="Phobius"/>
    </source>
</evidence>
<dbReference type="Proteomes" id="UP000078200">
    <property type="component" value="Unassembled WGS sequence"/>
</dbReference>
<dbReference type="EnsemblMetazoa" id="GAUT003576-RA">
    <property type="protein sequence ID" value="GAUT003576-PA"/>
    <property type="gene ID" value="GAUT003576"/>
</dbReference>
<protein>
    <submittedName>
        <fullName evidence="2">Uncharacterized protein</fullName>
    </submittedName>
</protein>
<dbReference type="VEuPathDB" id="VectorBase:GAUT003576"/>
<feature type="transmembrane region" description="Helical" evidence="1">
    <location>
        <begin position="36"/>
        <end position="58"/>
    </location>
</feature>
<evidence type="ECO:0000313" key="3">
    <source>
        <dbReference type="Proteomes" id="UP000078200"/>
    </source>
</evidence>